<protein>
    <recommendedName>
        <fullName evidence="2">DNA polymerase III subunit delta</fullName>
        <ecNumber evidence="1">2.7.7.7</ecNumber>
    </recommendedName>
</protein>
<evidence type="ECO:0000256" key="1">
    <source>
        <dbReference type="ARBA" id="ARBA00012417"/>
    </source>
</evidence>
<name>A0A5C6RHG8_9BACT</name>
<dbReference type="InterPro" id="IPR005790">
    <property type="entry name" value="DNA_polIII_delta"/>
</dbReference>
<sequence length="335" mass="37889">MEFQQILAEIKNKKFHPVYFLHGKEPYFIDAIAKQIEEHTLSESERAFNQSVFYGKDVDHMAIVDTARRFPMMAPRQLVLLKEAQDMRSLDSLLPYIEKPAESTVLVIAYKYKKLNMNTKLGKALKKTALVFESKPLYDNQVPGWIANFLKGQGLKVTPKAAELIAENLGADLSKVANELDKLALNLPANATVDDAAVERYVGISKDFNVFELQKAIGLRDFLKAQRIVAYFTANPKKGPLPMLVGSLYNYFSKIYLYHAVKDQGEPAILQALGLRSSFFLKEYRAAAKNYPRAKAEQAIALLQEFDLKSKGVGYNSTGKPEGELMKEMVWRLMH</sequence>
<keyword evidence="4 10" id="KW-0548">Nucleotidyltransferase</keyword>
<dbReference type="Proteomes" id="UP000321580">
    <property type="component" value="Unassembled WGS sequence"/>
</dbReference>
<dbReference type="InterPro" id="IPR010372">
    <property type="entry name" value="DNA_pol3_delta_N"/>
</dbReference>
<dbReference type="Gene3D" id="1.10.8.60">
    <property type="match status" value="1"/>
</dbReference>
<evidence type="ECO:0000256" key="6">
    <source>
        <dbReference type="ARBA" id="ARBA00022932"/>
    </source>
</evidence>
<evidence type="ECO:0000256" key="7">
    <source>
        <dbReference type="ARBA" id="ARBA00034754"/>
    </source>
</evidence>
<accession>A0A5C6RHG8</accession>
<dbReference type="PANTHER" id="PTHR34388:SF1">
    <property type="entry name" value="DNA POLYMERASE III SUBUNIT DELTA"/>
    <property type="match status" value="1"/>
</dbReference>
<evidence type="ECO:0000313" key="11">
    <source>
        <dbReference type="Proteomes" id="UP000321580"/>
    </source>
</evidence>
<organism evidence="10 11">
    <name type="scientific">Phaeodactylibacter luteus</name>
    <dbReference type="NCBI Taxonomy" id="1564516"/>
    <lineage>
        <taxon>Bacteria</taxon>
        <taxon>Pseudomonadati</taxon>
        <taxon>Bacteroidota</taxon>
        <taxon>Saprospiria</taxon>
        <taxon>Saprospirales</taxon>
        <taxon>Haliscomenobacteraceae</taxon>
        <taxon>Phaeodactylibacter</taxon>
    </lineage>
</organism>
<dbReference type="EMBL" id="VOOR01000044">
    <property type="protein sequence ID" value="TXB61836.1"/>
    <property type="molecule type" value="Genomic_DNA"/>
</dbReference>
<dbReference type="SUPFAM" id="SSF48019">
    <property type="entry name" value="post-AAA+ oligomerization domain-like"/>
    <property type="match status" value="1"/>
</dbReference>
<dbReference type="OrthoDB" id="1172326at2"/>
<dbReference type="InterPro" id="IPR008921">
    <property type="entry name" value="DNA_pol3_clamp-load_cplx_C"/>
</dbReference>
<keyword evidence="3 10" id="KW-0808">Transferase</keyword>
<keyword evidence="6" id="KW-0239">DNA-directed DNA polymerase</keyword>
<evidence type="ECO:0000256" key="5">
    <source>
        <dbReference type="ARBA" id="ARBA00022705"/>
    </source>
</evidence>
<proteinExistence type="inferred from homology"/>
<dbReference type="GO" id="GO:0003887">
    <property type="term" value="F:DNA-directed DNA polymerase activity"/>
    <property type="evidence" value="ECO:0007669"/>
    <property type="project" value="UniProtKB-KW"/>
</dbReference>
<dbReference type="NCBIfam" id="TIGR01128">
    <property type="entry name" value="holA"/>
    <property type="match status" value="1"/>
</dbReference>
<comment type="caution">
    <text evidence="10">The sequence shown here is derived from an EMBL/GenBank/DDBJ whole genome shotgun (WGS) entry which is preliminary data.</text>
</comment>
<dbReference type="EC" id="2.7.7.7" evidence="1"/>
<dbReference type="GO" id="GO:0006261">
    <property type="term" value="P:DNA-templated DNA replication"/>
    <property type="evidence" value="ECO:0007669"/>
    <property type="project" value="TreeGrafter"/>
</dbReference>
<comment type="similarity">
    <text evidence="7">Belongs to the DNA polymerase HolA subunit family.</text>
</comment>
<dbReference type="RefSeq" id="WP_147168806.1">
    <property type="nucleotide sequence ID" value="NZ_VOOR01000044.1"/>
</dbReference>
<evidence type="ECO:0000256" key="3">
    <source>
        <dbReference type="ARBA" id="ARBA00022679"/>
    </source>
</evidence>
<keyword evidence="5" id="KW-0235">DNA replication</keyword>
<dbReference type="SUPFAM" id="SSF52540">
    <property type="entry name" value="P-loop containing nucleoside triphosphate hydrolases"/>
    <property type="match status" value="1"/>
</dbReference>
<keyword evidence="11" id="KW-1185">Reference proteome</keyword>
<dbReference type="AlphaFoldDB" id="A0A5C6RHG8"/>
<dbReference type="Pfam" id="PF06144">
    <property type="entry name" value="DNA_pol3_delta"/>
    <property type="match status" value="1"/>
</dbReference>
<feature type="domain" description="DNA polymerase III delta N-terminal" evidence="9">
    <location>
        <begin position="19"/>
        <end position="134"/>
    </location>
</feature>
<comment type="catalytic activity">
    <reaction evidence="8">
        <text>DNA(n) + a 2'-deoxyribonucleoside 5'-triphosphate = DNA(n+1) + diphosphate</text>
        <dbReference type="Rhea" id="RHEA:22508"/>
        <dbReference type="Rhea" id="RHEA-COMP:17339"/>
        <dbReference type="Rhea" id="RHEA-COMP:17340"/>
        <dbReference type="ChEBI" id="CHEBI:33019"/>
        <dbReference type="ChEBI" id="CHEBI:61560"/>
        <dbReference type="ChEBI" id="CHEBI:173112"/>
        <dbReference type="EC" id="2.7.7.7"/>
    </reaction>
</comment>
<evidence type="ECO:0000256" key="8">
    <source>
        <dbReference type="ARBA" id="ARBA00049244"/>
    </source>
</evidence>
<dbReference type="GO" id="GO:0003677">
    <property type="term" value="F:DNA binding"/>
    <property type="evidence" value="ECO:0007669"/>
    <property type="project" value="InterPro"/>
</dbReference>
<reference evidence="10 11" key="1">
    <citation type="submission" date="2019-08" db="EMBL/GenBank/DDBJ databases">
        <title>Genome of Phaeodactylibacter luteus.</title>
        <authorList>
            <person name="Bowman J.P."/>
        </authorList>
    </citation>
    <scope>NUCLEOTIDE SEQUENCE [LARGE SCALE GENOMIC DNA]</scope>
    <source>
        <strain evidence="10 11">KCTC 42180</strain>
    </source>
</reference>
<dbReference type="Gene3D" id="3.40.50.300">
    <property type="entry name" value="P-loop containing nucleotide triphosphate hydrolases"/>
    <property type="match status" value="1"/>
</dbReference>
<evidence type="ECO:0000259" key="9">
    <source>
        <dbReference type="Pfam" id="PF06144"/>
    </source>
</evidence>
<dbReference type="Gene3D" id="1.20.272.10">
    <property type="match status" value="1"/>
</dbReference>
<dbReference type="InterPro" id="IPR027417">
    <property type="entry name" value="P-loop_NTPase"/>
</dbReference>
<evidence type="ECO:0000313" key="10">
    <source>
        <dbReference type="EMBL" id="TXB61836.1"/>
    </source>
</evidence>
<dbReference type="PANTHER" id="PTHR34388">
    <property type="entry name" value="DNA POLYMERASE III SUBUNIT DELTA"/>
    <property type="match status" value="1"/>
</dbReference>
<evidence type="ECO:0000256" key="2">
    <source>
        <dbReference type="ARBA" id="ARBA00017703"/>
    </source>
</evidence>
<evidence type="ECO:0000256" key="4">
    <source>
        <dbReference type="ARBA" id="ARBA00022695"/>
    </source>
</evidence>
<gene>
    <name evidence="10" type="primary">holA</name>
    <name evidence="10" type="ORF">FRY97_17190</name>
</gene>
<dbReference type="GO" id="GO:0009360">
    <property type="term" value="C:DNA polymerase III complex"/>
    <property type="evidence" value="ECO:0007669"/>
    <property type="project" value="InterPro"/>
</dbReference>